<keyword evidence="4" id="KW-1185">Reference proteome</keyword>
<comment type="caution">
    <text evidence="3">The sequence shown here is derived from an EMBL/GenBank/DDBJ whole genome shotgun (WGS) entry which is preliminary data.</text>
</comment>
<dbReference type="GO" id="GO:0003824">
    <property type="term" value="F:catalytic activity"/>
    <property type="evidence" value="ECO:0007669"/>
    <property type="project" value="InterPro"/>
</dbReference>
<evidence type="ECO:0000256" key="1">
    <source>
        <dbReference type="ARBA" id="ARBA00005254"/>
    </source>
</evidence>
<name>A0A3A3G9X9_9BURK</name>
<dbReference type="Gene3D" id="1.10.12.10">
    <property type="entry name" value="Lyase 2-enoyl-coa Hydratase, Chain A, domain 2"/>
    <property type="match status" value="1"/>
</dbReference>
<dbReference type="EMBL" id="QYUQ01000002">
    <property type="protein sequence ID" value="RJG04475.1"/>
    <property type="molecule type" value="Genomic_DNA"/>
</dbReference>
<dbReference type="PROSITE" id="PS00166">
    <property type="entry name" value="ENOYL_COA_HYDRATASE"/>
    <property type="match status" value="1"/>
</dbReference>
<evidence type="ECO:0000313" key="4">
    <source>
        <dbReference type="Proteomes" id="UP000266327"/>
    </source>
</evidence>
<dbReference type="Pfam" id="PF00378">
    <property type="entry name" value="ECH_1"/>
    <property type="match status" value="1"/>
</dbReference>
<sequence length="265" mass="27610">MSECVLTTINAGIGSIVLNRPDKANALDQASVAALRNAIDRICADRSVRVVLIRATGKTFCSGGDISNFKSNIDGLAPMLEGLLGPLNEVILKLANMPVPVISVLNGPVGGGGIGLALVADFVLAAQSMKLRGGYSAIGLTPDVGSSWFLTRRVGPARAREIFILNRPVNADDCLASGVVDAIYPDDQLAFEADKLAESIAAGAAKSIARIKALVNGASQRTLHEQLALEREYMVASGDSADAREGITAFLEKRAPRFGPGGSPV</sequence>
<dbReference type="InterPro" id="IPR018376">
    <property type="entry name" value="Enoyl-CoA_hyd/isom_CS"/>
</dbReference>
<dbReference type="AlphaFoldDB" id="A0A3A3G9X9"/>
<dbReference type="PANTHER" id="PTHR43459">
    <property type="entry name" value="ENOYL-COA HYDRATASE"/>
    <property type="match status" value="1"/>
</dbReference>
<dbReference type="InterPro" id="IPR029045">
    <property type="entry name" value="ClpP/crotonase-like_dom_sf"/>
</dbReference>
<comment type="similarity">
    <text evidence="1 2">Belongs to the enoyl-CoA hydratase/isomerase family.</text>
</comment>
<dbReference type="SUPFAM" id="SSF52096">
    <property type="entry name" value="ClpP/crotonase"/>
    <property type="match status" value="1"/>
</dbReference>
<dbReference type="Proteomes" id="UP000266327">
    <property type="component" value="Unassembled WGS sequence"/>
</dbReference>
<evidence type="ECO:0000256" key="2">
    <source>
        <dbReference type="RuleBase" id="RU003707"/>
    </source>
</evidence>
<organism evidence="3 4">
    <name type="scientific">Noviherbaspirillum sedimenti</name>
    <dbReference type="NCBI Taxonomy" id="2320865"/>
    <lineage>
        <taxon>Bacteria</taxon>
        <taxon>Pseudomonadati</taxon>
        <taxon>Pseudomonadota</taxon>
        <taxon>Betaproteobacteria</taxon>
        <taxon>Burkholderiales</taxon>
        <taxon>Oxalobacteraceae</taxon>
        <taxon>Noviherbaspirillum</taxon>
    </lineage>
</organism>
<proteinExistence type="inferred from homology"/>
<accession>A0A3A3G9X9</accession>
<dbReference type="Gene3D" id="3.90.226.10">
    <property type="entry name" value="2-enoyl-CoA Hydratase, Chain A, domain 1"/>
    <property type="match status" value="1"/>
</dbReference>
<dbReference type="OrthoDB" id="5291143at2"/>
<dbReference type="InterPro" id="IPR014748">
    <property type="entry name" value="Enoyl-CoA_hydra_C"/>
</dbReference>
<dbReference type="CDD" id="cd06558">
    <property type="entry name" value="crotonase-like"/>
    <property type="match status" value="1"/>
</dbReference>
<dbReference type="InterPro" id="IPR001753">
    <property type="entry name" value="Enoyl-CoA_hydra/iso"/>
</dbReference>
<dbReference type="RefSeq" id="WP_119787949.1">
    <property type="nucleotide sequence ID" value="NZ_QYUQ01000002.1"/>
</dbReference>
<gene>
    <name evidence="3" type="ORF">D3878_16285</name>
</gene>
<protein>
    <submittedName>
        <fullName evidence="3">Enoyl-CoA hydratase</fullName>
    </submittedName>
</protein>
<evidence type="ECO:0000313" key="3">
    <source>
        <dbReference type="EMBL" id="RJG04475.1"/>
    </source>
</evidence>
<reference evidence="4" key="1">
    <citation type="submission" date="2018-09" db="EMBL/GenBank/DDBJ databases">
        <authorList>
            <person name="Zhu H."/>
        </authorList>
    </citation>
    <scope>NUCLEOTIDE SEQUENCE [LARGE SCALE GENOMIC DNA]</scope>
    <source>
        <strain evidence="4">K1S02-23</strain>
    </source>
</reference>
<dbReference type="PANTHER" id="PTHR43459:SF1">
    <property type="entry name" value="EG:BACN32G11.4 PROTEIN"/>
    <property type="match status" value="1"/>
</dbReference>